<dbReference type="OrthoDB" id="4455117at2759"/>
<reference evidence="1 2" key="1">
    <citation type="submission" date="2015-05" db="EMBL/GenBank/DDBJ databases">
        <title>Distinctive expansion of gene families associated with plant cell wall degradation and secondary metabolism in the genomes of grapevine trunk pathogens.</title>
        <authorList>
            <person name="Lawrence D.P."/>
            <person name="Travadon R."/>
            <person name="Rolshausen P.E."/>
            <person name="Baumgartner K."/>
        </authorList>
    </citation>
    <scope>NUCLEOTIDE SEQUENCE [LARGE SCALE GENOMIC DNA]</scope>
    <source>
        <strain evidence="1">UCRPC4</strain>
    </source>
</reference>
<keyword evidence="2" id="KW-1185">Reference proteome</keyword>
<dbReference type="AlphaFoldDB" id="A0A0G2ES59"/>
<organism evidence="1 2">
    <name type="scientific">Phaeomoniella chlamydospora</name>
    <name type="common">Phaeoacremonium chlamydosporum</name>
    <dbReference type="NCBI Taxonomy" id="158046"/>
    <lineage>
        <taxon>Eukaryota</taxon>
        <taxon>Fungi</taxon>
        <taxon>Dikarya</taxon>
        <taxon>Ascomycota</taxon>
        <taxon>Pezizomycotina</taxon>
        <taxon>Eurotiomycetes</taxon>
        <taxon>Chaetothyriomycetidae</taxon>
        <taxon>Phaeomoniellales</taxon>
        <taxon>Phaeomoniellaceae</taxon>
        <taxon>Phaeomoniella</taxon>
    </lineage>
</organism>
<evidence type="ECO:0000313" key="2">
    <source>
        <dbReference type="Proteomes" id="UP000053317"/>
    </source>
</evidence>
<gene>
    <name evidence="1" type="ORF">UCRPC4_g02212</name>
</gene>
<accession>A0A0G2ES59</accession>
<evidence type="ECO:0000313" key="1">
    <source>
        <dbReference type="EMBL" id="KKY24991.1"/>
    </source>
</evidence>
<protein>
    <submittedName>
        <fullName evidence="1">Uncharacterized protein</fullName>
    </submittedName>
</protein>
<dbReference type="Proteomes" id="UP000053317">
    <property type="component" value="Unassembled WGS sequence"/>
</dbReference>
<sequence>MDTPIAQHMYFALDQRGSISSVKIMDGAVIARECLSKTLPPQNWINALREMTEYLEKGGEYNLDNWVPGGFYSGQIDTGDTPYLSDEAQFPTESTLVHGFEPQLPLTPPTSQDHSSSGLGISLASAFSSFPMDNDGWRGFRDSTMSLDLSTPPAVEETPNKLKRSQKLQNMLEMLQKHSASSMEYHNQQVEGLCNDGIEQMNSKMADVLQRRGKTKDWASDGRKAAKMVFGALQEANTAEKTFALILLGGQVTGC</sequence>
<dbReference type="EMBL" id="LCWF01000053">
    <property type="protein sequence ID" value="KKY24991.1"/>
    <property type="molecule type" value="Genomic_DNA"/>
</dbReference>
<name>A0A0G2ES59_PHACM</name>
<proteinExistence type="predicted"/>
<comment type="caution">
    <text evidence="1">The sequence shown here is derived from an EMBL/GenBank/DDBJ whole genome shotgun (WGS) entry which is preliminary data.</text>
</comment>
<reference evidence="1 2" key="2">
    <citation type="submission" date="2015-05" db="EMBL/GenBank/DDBJ databases">
        <authorList>
            <person name="Morales-Cruz A."/>
            <person name="Amrine K.C."/>
            <person name="Cantu D."/>
        </authorList>
    </citation>
    <scope>NUCLEOTIDE SEQUENCE [LARGE SCALE GENOMIC DNA]</scope>
    <source>
        <strain evidence="1">UCRPC4</strain>
    </source>
</reference>